<dbReference type="Proteomes" id="UP000008021">
    <property type="component" value="Chromosome 3"/>
</dbReference>
<dbReference type="PANTHER" id="PTHR12262">
    <property type="entry name" value="CCR4-NOT TRANSCRIPTION COMPLEX SUBUNIT 9"/>
    <property type="match status" value="1"/>
</dbReference>
<dbReference type="GO" id="GO:0006402">
    <property type="term" value="P:mRNA catabolic process"/>
    <property type="evidence" value="ECO:0007669"/>
    <property type="project" value="InterPro"/>
</dbReference>
<accession>A0A0E0D7U2</accession>
<dbReference type="AlphaFoldDB" id="A0A0E0D7U2"/>
<feature type="region of interest" description="Disordered" evidence="1">
    <location>
        <begin position="13"/>
        <end position="32"/>
    </location>
</feature>
<reference evidence="2" key="1">
    <citation type="submission" date="2015-04" db="UniProtKB">
        <authorList>
            <consortium name="EnsemblPlants"/>
        </authorList>
    </citation>
    <scope>IDENTIFICATION</scope>
</reference>
<dbReference type="EnsemblPlants" id="OMERI03G33730.4">
    <property type="protein sequence ID" value="OMERI03G33730.4"/>
    <property type="gene ID" value="OMERI03G33730"/>
</dbReference>
<dbReference type="GO" id="GO:0030014">
    <property type="term" value="C:CCR4-NOT complex"/>
    <property type="evidence" value="ECO:0007669"/>
    <property type="project" value="InterPro"/>
</dbReference>
<dbReference type="InterPro" id="IPR007216">
    <property type="entry name" value="CNOT9"/>
</dbReference>
<evidence type="ECO:0000313" key="2">
    <source>
        <dbReference type="EnsemblPlants" id="OMERI03G33730.4"/>
    </source>
</evidence>
<evidence type="ECO:0000313" key="3">
    <source>
        <dbReference type="Proteomes" id="UP000008021"/>
    </source>
</evidence>
<dbReference type="Pfam" id="PF04078">
    <property type="entry name" value="Rcd1"/>
    <property type="match status" value="1"/>
</dbReference>
<dbReference type="Gramene" id="OMERI03G33730.4">
    <property type="protein sequence ID" value="OMERI03G33730.4"/>
    <property type="gene ID" value="OMERI03G33730"/>
</dbReference>
<keyword evidence="3" id="KW-1185">Reference proteome</keyword>
<name>A0A0E0D7U2_9ORYZ</name>
<evidence type="ECO:0000256" key="1">
    <source>
        <dbReference type="SAM" id="MobiDB-lite"/>
    </source>
</evidence>
<sequence>MANLPPSLSIGAASFAAPSPPPPSPGASSSSSLAAAAAAAAPGAAKDRKMASAEQLVLDLCDPELRENALLDLSKKREIFQDLAPLLWHSYGTIAALLQEIVSIYPSLSPPTLSPGASNRVCNALALLQCVASHSDTRIPFLNAHIPLYLYPFLNTTSKTRPFEYLRLTSLGVIGALVKVATFIVQKILLDDVGLRYICATAERFFAVASVLSQMVQALADQPSPRLLKHIIRCYLRLSENSRACTALNSCLPNALKDGTLNNFLQDDHVTRRWLQQLLHNMTMAGMGGAPHGGLDHIMGM</sequence>
<dbReference type="InterPro" id="IPR011989">
    <property type="entry name" value="ARM-like"/>
</dbReference>
<proteinExistence type="predicted"/>
<organism evidence="2">
    <name type="scientific">Oryza meridionalis</name>
    <dbReference type="NCBI Taxonomy" id="40149"/>
    <lineage>
        <taxon>Eukaryota</taxon>
        <taxon>Viridiplantae</taxon>
        <taxon>Streptophyta</taxon>
        <taxon>Embryophyta</taxon>
        <taxon>Tracheophyta</taxon>
        <taxon>Spermatophyta</taxon>
        <taxon>Magnoliopsida</taxon>
        <taxon>Liliopsida</taxon>
        <taxon>Poales</taxon>
        <taxon>Poaceae</taxon>
        <taxon>BOP clade</taxon>
        <taxon>Oryzoideae</taxon>
        <taxon>Oryzeae</taxon>
        <taxon>Oryzinae</taxon>
        <taxon>Oryza</taxon>
    </lineage>
</organism>
<dbReference type="Gene3D" id="1.25.10.10">
    <property type="entry name" value="Leucine-rich Repeat Variant"/>
    <property type="match status" value="2"/>
</dbReference>
<evidence type="ECO:0008006" key="4">
    <source>
        <dbReference type="Google" id="ProtNLM"/>
    </source>
</evidence>
<protein>
    <recommendedName>
        <fullName evidence="4">Cell differentiation protein rcd1</fullName>
    </recommendedName>
</protein>
<reference evidence="2" key="2">
    <citation type="submission" date="2018-05" db="EMBL/GenBank/DDBJ databases">
        <title>OmerRS3 (Oryza meridionalis Reference Sequence Version 3).</title>
        <authorList>
            <person name="Zhang J."/>
            <person name="Kudrna D."/>
            <person name="Lee S."/>
            <person name="Talag J."/>
            <person name="Welchert J."/>
            <person name="Wing R.A."/>
        </authorList>
    </citation>
    <scope>NUCLEOTIDE SEQUENCE [LARGE SCALE GENOMIC DNA]</scope>
    <source>
        <strain evidence="2">cv. OR44</strain>
    </source>
</reference>